<keyword evidence="3 12" id="KW-0963">Cytoplasm</keyword>
<keyword evidence="10 12" id="KW-0408">Iron</keyword>
<keyword evidence="4 12" id="KW-0698">rRNA processing</keyword>
<evidence type="ECO:0000313" key="14">
    <source>
        <dbReference type="EMBL" id="EAX48605.1"/>
    </source>
</evidence>
<dbReference type="GO" id="GO:0005737">
    <property type="term" value="C:cytoplasm"/>
    <property type="evidence" value="ECO:0007669"/>
    <property type="project" value="UniProtKB-SubCell"/>
</dbReference>
<evidence type="ECO:0000256" key="11">
    <source>
        <dbReference type="ARBA" id="ARBA00023014"/>
    </source>
</evidence>
<evidence type="ECO:0000256" key="5">
    <source>
        <dbReference type="ARBA" id="ARBA00022603"/>
    </source>
</evidence>
<evidence type="ECO:0000256" key="7">
    <source>
        <dbReference type="ARBA" id="ARBA00022691"/>
    </source>
</evidence>
<organism evidence="14 15">
    <name type="scientific">Thermosinus carboxydivorans Nor1</name>
    <dbReference type="NCBI Taxonomy" id="401526"/>
    <lineage>
        <taxon>Bacteria</taxon>
        <taxon>Bacillati</taxon>
        <taxon>Bacillota</taxon>
        <taxon>Negativicutes</taxon>
        <taxon>Selenomonadales</taxon>
        <taxon>Sporomusaceae</taxon>
        <taxon>Thermosinus</taxon>
    </lineage>
</organism>
<comment type="catalytic activity">
    <reaction evidence="12">
        <text>adenosine(2503) in 23S rRNA + 2 reduced [2Fe-2S]-[ferredoxin] + 2 S-adenosyl-L-methionine = 2-methyladenosine(2503) in 23S rRNA + 5'-deoxyadenosine + L-methionine + 2 oxidized [2Fe-2S]-[ferredoxin] + S-adenosyl-L-homocysteine</text>
        <dbReference type="Rhea" id="RHEA:42916"/>
        <dbReference type="Rhea" id="RHEA-COMP:10000"/>
        <dbReference type="Rhea" id="RHEA-COMP:10001"/>
        <dbReference type="Rhea" id="RHEA-COMP:10152"/>
        <dbReference type="Rhea" id="RHEA-COMP:10282"/>
        <dbReference type="ChEBI" id="CHEBI:17319"/>
        <dbReference type="ChEBI" id="CHEBI:33737"/>
        <dbReference type="ChEBI" id="CHEBI:33738"/>
        <dbReference type="ChEBI" id="CHEBI:57844"/>
        <dbReference type="ChEBI" id="CHEBI:57856"/>
        <dbReference type="ChEBI" id="CHEBI:59789"/>
        <dbReference type="ChEBI" id="CHEBI:74411"/>
        <dbReference type="ChEBI" id="CHEBI:74497"/>
        <dbReference type="EC" id="2.1.1.192"/>
    </reaction>
</comment>
<feature type="binding site" evidence="12">
    <location>
        <position position="194"/>
    </location>
    <ligand>
        <name>S-adenosyl-L-methionine</name>
        <dbReference type="ChEBI" id="CHEBI:59789"/>
    </ligand>
</feature>
<comment type="caution">
    <text evidence="12">Lacks conserved residue(s) required for the propagation of feature annotation.</text>
</comment>
<evidence type="ECO:0000259" key="13">
    <source>
        <dbReference type="PROSITE" id="PS51918"/>
    </source>
</evidence>
<feature type="binding site" evidence="12">
    <location>
        <position position="119"/>
    </location>
    <ligand>
        <name>[4Fe-4S] cluster</name>
        <dbReference type="ChEBI" id="CHEBI:49883"/>
        <note>4Fe-4S-S-AdoMet</note>
    </ligand>
</feature>
<keyword evidence="12" id="KW-1015">Disulfide bond</keyword>
<dbReference type="GO" id="GO:0030488">
    <property type="term" value="P:tRNA methylation"/>
    <property type="evidence" value="ECO:0007669"/>
    <property type="project" value="UniProtKB-UniRule"/>
</dbReference>
<dbReference type="RefSeq" id="WP_007288376.1">
    <property type="nucleotide sequence ID" value="NZ_AAWL01000002.1"/>
</dbReference>
<evidence type="ECO:0000256" key="12">
    <source>
        <dbReference type="HAMAP-Rule" id="MF_01849"/>
    </source>
</evidence>
<dbReference type="GO" id="GO:0051539">
    <property type="term" value="F:4 iron, 4 sulfur cluster binding"/>
    <property type="evidence" value="ECO:0007669"/>
    <property type="project" value="UniProtKB-UniRule"/>
</dbReference>
<dbReference type="SFLD" id="SFLDF00275">
    <property type="entry name" value="adenosine_C2_methyltransferase"/>
    <property type="match status" value="1"/>
</dbReference>
<dbReference type="InterPro" id="IPR027492">
    <property type="entry name" value="RNA_MTrfase_RlmN"/>
</dbReference>
<name>A1HMX3_9FIRM</name>
<dbReference type="Pfam" id="PF21016">
    <property type="entry name" value="RlmN_N"/>
    <property type="match status" value="1"/>
</dbReference>
<dbReference type="Gene3D" id="1.10.150.530">
    <property type="match status" value="1"/>
</dbReference>
<keyword evidence="7 12" id="KW-0949">S-adenosyl-L-methionine</keyword>
<dbReference type="Gene3D" id="3.20.20.70">
    <property type="entry name" value="Aldolase class I"/>
    <property type="match status" value="1"/>
</dbReference>
<dbReference type="Proteomes" id="UP000005139">
    <property type="component" value="Unassembled WGS sequence"/>
</dbReference>
<dbReference type="PIRSF" id="PIRSF006004">
    <property type="entry name" value="CHP00048"/>
    <property type="match status" value="1"/>
</dbReference>
<dbReference type="InterPro" id="IPR013785">
    <property type="entry name" value="Aldolase_TIM"/>
</dbReference>
<dbReference type="GO" id="GO:0019843">
    <property type="term" value="F:rRNA binding"/>
    <property type="evidence" value="ECO:0007669"/>
    <property type="project" value="UniProtKB-UniRule"/>
</dbReference>
<dbReference type="SUPFAM" id="SSF102114">
    <property type="entry name" value="Radical SAM enzymes"/>
    <property type="match status" value="1"/>
</dbReference>
<proteinExistence type="inferred from homology"/>
<evidence type="ECO:0000256" key="9">
    <source>
        <dbReference type="ARBA" id="ARBA00022723"/>
    </source>
</evidence>
<evidence type="ECO:0000256" key="3">
    <source>
        <dbReference type="ARBA" id="ARBA00022490"/>
    </source>
</evidence>
<dbReference type="GO" id="GO:0046872">
    <property type="term" value="F:metal ion binding"/>
    <property type="evidence" value="ECO:0007669"/>
    <property type="project" value="UniProtKB-KW"/>
</dbReference>
<accession>A1HMX3</accession>
<evidence type="ECO:0000256" key="8">
    <source>
        <dbReference type="ARBA" id="ARBA00022694"/>
    </source>
</evidence>
<dbReference type="InterPro" id="IPR004383">
    <property type="entry name" value="rRNA_lsu_MTrfase_RlmN/Cfr"/>
</dbReference>
<evidence type="ECO:0000256" key="10">
    <source>
        <dbReference type="ARBA" id="ARBA00023004"/>
    </source>
</evidence>
<keyword evidence="15" id="KW-1185">Reference proteome</keyword>
<dbReference type="InterPro" id="IPR040072">
    <property type="entry name" value="Methyltransferase_A"/>
</dbReference>
<comment type="catalytic activity">
    <reaction evidence="12">
        <text>adenosine(37) in tRNA + 2 reduced [2Fe-2S]-[ferredoxin] + 2 S-adenosyl-L-methionine = 2-methyladenosine(37) in tRNA + 5'-deoxyadenosine + L-methionine + 2 oxidized [2Fe-2S]-[ferredoxin] + S-adenosyl-L-homocysteine</text>
        <dbReference type="Rhea" id="RHEA:43332"/>
        <dbReference type="Rhea" id="RHEA-COMP:10000"/>
        <dbReference type="Rhea" id="RHEA-COMP:10001"/>
        <dbReference type="Rhea" id="RHEA-COMP:10162"/>
        <dbReference type="Rhea" id="RHEA-COMP:10485"/>
        <dbReference type="ChEBI" id="CHEBI:17319"/>
        <dbReference type="ChEBI" id="CHEBI:33737"/>
        <dbReference type="ChEBI" id="CHEBI:33738"/>
        <dbReference type="ChEBI" id="CHEBI:57844"/>
        <dbReference type="ChEBI" id="CHEBI:57856"/>
        <dbReference type="ChEBI" id="CHEBI:59789"/>
        <dbReference type="ChEBI" id="CHEBI:74411"/>
        <dbReference type="ChEBI" id="CHEBI:74497"/>
        <dbReference type="EC" id="2.1.1.192"/>
    </reaction>
</comment>
<dbReference type="AlphaFoldDB" id="A1HMX3"/>
<dbReference type="GO" id="GO:0000049">
    <property type="term" value="F:tRNA binding"/>
    <property type="evidence" value="ECO:0007669"/>
    <property type="project" value="UniProtKB-UniRule"/>
</dbReference>
<feature type="binding site" evidence="12">
    <location>
        <position position="112"/>
    </location>
    <ligand>
        <name>[4Fe-4S] cluster</name>
        <dbReference type="ChEBI" id="CHEBI:49883"/>
        <note>4Fe-4S-S-AdoMet</note>
    </ligand>
</feature>
<dbReference type="GO" id="GO:0070475">
    <property type="term" value="P:rRNA base methylation"/>
    <property type="evidence" value="ECO:0007669"/>
    <property type="project" value="UniProtKB-UniRule"/>
</dbReference>
<evidence type="ECO:0000256" key="4">
    <source>
        <dbReference type="ARBA" id="ARBA00022552"/>
    </source>
</evidence>
<dbReference type="Pfam" id="PF04055">
    <property type="entry name" value="Radical_SAM"/>
    <property type="match status" value="1"/>
</dbReference>
<feature type="binding site" evidence="12">
    <location>
        <begin position="217"/>
        <end position="219"/>
    </location>
    <ligand>
        <name>S-adenosyl-L-methionine</name>
        <dbReference type="ChEBI" id="CHEBI:59789"/>
    </ligand>
</feature>
<dbReference type="FunFam" id="3.20.20.70:FF:000014">
    <property type="entry name" value="Probable dual-specificity RNA methyltransferase RlmN"/>
    <property type="match status" value="1"/>
</dbReference>
<dbReference type="SFLD" id="SFLDS00029">
    <property type="entry name" value="Radical_SAM"/>
    <property type="match status" value="1"/>
</dbReference>
<comment type="cofactor">
    <cofactor evidence="12">
        <name>[4Fe-4S] cluster</name>
        <dbReference type="ChEBI" id="CHEBI:49883"/>
    </cofactor>
    <text evidence="12">Binds 1 [4Fe-4S] cluster. The cluster is coordinated with 3 cysteines and an exchangeable S-adenosyl-L-methionine.</text>
</comment>
<evidence type="ECO:0000256" key="1">
    <source>
        <dbReference type="ARBA" id="ARBA00004496"/>
    </source>
</evidence>
<dbReference type="InterPro" id="IPR058240">
    <property type="entry name" value="rSAM_sf"/>
</dbReference>
<dbReference type="InterPro" id="IPR048641">
    <property type="entry name" value="RlmN_N"/>
</dbReference>
<dbReference type="GO" id="GO:0002935">
    <property type="term" value="F:tRNA (adenine(37)-C2)-methyltransferase activity"/>
    <property type="evidence" value="ECO:0007669"/>
    <property type="project" value="UniProtKB-UniRule"/>
</dbReference>
<comment type="similarity">
    <text evidence="12">Belongs to the radical SAM superfamily. RlmN family.</text>
</comment>
<dbReference type="SFLD" id="SFLDG01062">
    <property type="entry name" value="methyltransferase_(Class_A)"/>
    <property type="match status" value="1"/>
</dbReference>
<dbReference type="PANTHER" id="PTHR30544">
    <property type="entry name" value="23S RRNA METHYLTRANSFERASE"/>
    <property type="match status" value="1"/>
</dbReference>
<keyword evidence="8 12" id="KW-0819">tRNA processing</keyword>
<comment type="subcellular location">
    <subcellularLocation>
        <location evidence="1 12">Cytoplasm</location>
    </subcellularLocation>
</comment>
<dbReference type="PROSITE" id="PS51918">
    <property type="entry name" value="RADICAL_SAM"/>
    <property type="match status" value="1"/>
</dbReference>
<keyword evidence="9 12" id="KW-0479">Metal-binding</keyword>
<dbReference type="EC" id="2.1.1.192" evidence="12"/>
<dbReference type="PANTHER" id="PTHR30544:SF5">
    <property type="entry name" value="RADICAL SAM CORE DOMAIN-CONTAINING PROTEIN"/>
    <property type="match status" value="1"/>
</dbReference>
<comment type="function">
    <text evidence="12">Specifically methylates position 2 of adenine 2503 in 23S rRNA and position 2 of adenine 37 in tRNAs.</text>
</comment>
<evidence type="ECO:0000256" key="2">
    <source>
        <dbReference type="ARBA" id="ARBA00022485"/>
    </source>
</evidence>
<dbReference type="InterPro" id="IPR007197">
    <property type="entry name" value="rSAM"/>
</dbReference>
<dbReference type="HAMAP" id="MF_01849">
    <property type="entry name" value="RNA_methyltr_RlmN"/>
    <property type="match status" value="1"/>
</dbReference>
<feature type="domain" description="Radical SAM core" evidence="13">
    <location>
        <begin position="98"/>
        <end position="331"/>
    </location>
</feature>
<dbReference type="NCBIfam" id="TIGR00048">
    <property type="entry name" value="rRNA_mod_RlmN"/>
    <property type="match status" value="1"/>
</dbReference>
<keyword evidence="6 12" id="KW-0808">Transferase</keyword>
<dbReference type="eggNOG" id="COG0820">
    <property type="taxonomic scope" value="Bacteria"/>
</dbReference>
<protein>
    <recommendedName>
        <fullName evidence="12">Probable dual-specificity RNA methyltransferase RlmN</fullName>
        <ecNumber evidence="12">2.1.1.192</ecNumber>
    </recommendedName>
    <alternativeName>
        <fullName evidence="12">23S rRNA (adenine(2503)-C(2))-methyltransferase</fullName>
    </alternativeName>
    <alternativeName>
        <fullName evidence="12">23S rRNA m2A2503 methyltransferase</fullName>
    </alternativeName>
    <alternativeName>
        <fullName evidence="12">Ribosomal RNA large subunit methyltransferase N</fullName>
    </alternativeName>
    <alternativeName>
        <fullName evidence="12">tRNA (adenine(37)-C(2))-methyltransferase</fullName>
    </alternativeName>
    <alternativeName>
        <fullName evidence="12">tRNA m2A37 methyltransferase</fullName>
    </alternativeName>
</protein>
<reference evidence="14 15" key="2">
    <citation type="submission" date="2007-01" db="EMBL/GenBank/DDBJ databases">
        <title>Sequencing of the draft genome and assembly of Thermosinus carboxydivorans Nor1.</title>
        <authorList>
            <consortium name="US DOE Joint Genome Institute (JGI-PGF)"/>
            <person name="Copeland A."/>
            <person name="Lucas S."/>
            <person name="Lapidus A."/>
            <person name="Barry K."/>
            <person name="Glavina del Rio T."/>
            <person name="Dalin E."/>
            <person name="Tice H."/>
            <person name="Bruce D."/>
            <person name="Pitluck S."/>
            <person name="Richardson P."/>
        </authorList>
    </citation>
    <scope>NUCLEOTIDE SEQUENCE [LARGE SCALE GENOMIC DNA]</scope>
    <source>
        <strain evidence="14 15">Nor1</strain>
    </source>
</reference>
<sequence length="350" mass="38858">MKTNIFGYFAQEISDLIAQYGLEKYRGRQIAEWIYRRGVSRFADMTNLPLKKRDLLAENFTIDTVYVMAAQHSADGKTSKFLLKFTDGAAVETVLMRHSYGNSLCVSTQVGCGMGCIFCASTLQGVARNLSGGEILAQAIYVNNLLLSAQTRLNSIVIMGSGEPLANYDNVLRFIRLCHEPYCLNLSYRSITLSTCGLVPEMRKLAAEGLPITLAVSLHAPNNELRSQIMPINRRYPIEEVVEAADYYAATTGRRVTYEYTLIKGVNDGLEQAYELARLLAGRLANVNLIAVNAVPERGLLCPDEKQIAAFEQTLLRQNINTTVRRKMGADIQAACGQLRKKVLAQQEAR</sequence>
<feature type="binding site" evidence="12">
    <location>
        <position position="293"/>
    </location>
    <ligand>
        <name>S-adenosyl-L-methionine</name>
        <dbReference type="ChEBI" id="CHEBI:59789"/>
    </ligand>
</feature>
<dbReference type="EMBL" id="AAWL01000002">
    <property type="protein sequence ID" value="EAX48605.1"/>
    <property type="molecule type" value="Genomic_DNA"/>
</dbReference>
<keyword evidence="5 12" id="KW-0489">Methyltransferase</keyword>
<dbReference type="CDD" id="cd01335">
    <property type="entry name" value="Radical_SAM"/>
    <property type="match status" value="1"/>
</dbReference>
<comment type="miscellaneous">
    <text evidence="12">Reaction proceeds by a ping-pong mechanism involving intermediate methylation of a conserved cysteine residue.</text>
</comment>
<keyword evidence="11 12" id="KW-0411">Iron-sulfur</keyword>
<keyword evidence="2 12" id="KW-0004">4Fe-4S</keyword>
<feature type="binding site" evidence="12">
    <location>
        <begin position="162"/>
        <end position="163"/>
    </location>
    <ligand>
        <name>S-adenosyl-L-methionine</name>
        <dbReference type="ChEBI" id="CHEBI:59789"/>
    </ligand>
</feature>
<comment type="caution">
    <text evidence="14">The sequence shown here is derived from an EMBL/GenBank/DDBJ whole genome shotgun (WGS) entry which is preliminary data.</text>
</comment>
<dbReference type="OrthoDB" id="9793973at2"/>
<feature type="active site" description="S-methylcysteine intermediate" evidence="12">
    <location>
        <position position="336"/>
    </location>
</feature>
<evidence type="ECO:0000313" key="15">
    <source>
        <dbReference type="Proteomes" id="UP000005139"/>
    </source>
</evidence>
<evidence type="ECO:0000256" key="6">
    <source>
        <dbReference type="ARBA" id="ARBA00022679"/>
    </source>
</evidence>
<reference evidence="14 15" key="1">
    <citation type="submission" date="2007-01" db="EMBL/GenBank/DDBJ databases">
        <title>Annotation of the draft genome assembly of Thermosinus carboxydivorans Nor1.</title>
        <authorList>
            <consortium name="US DOE Joint Genome Institute (JGI-ORNL)"/>
            <person name="Larimer F."/>
            <person name="Land M."/>
            <person name="Hauser L."/>
        </authorList>
    </citation>
    <scope>NUCLEOTIDE SEQUENCE [LARGE SCALE GENOMIC DNA]</scope>
    <source>
        <strain evidence="14 15">Nor1</strain>
    </source>
</reference>
<dbReference type="GO" id="GO:0070040">
    <property type="term" value="F:rRNA (adenine(2503)-C2-)-methyltransferase activity"/>
    <property type="evidence" value="ECO:0007669"/>
    <property type="project" value="UniProtKB-UniRule"/>
</dbReference>
<feature type="binding site" evidence="12">
    <location>
        <position position="116"/>
    </location>
    <ligand>
        <name>[4Fe-4S] cluster</name>
        <dbReference type="ChEBI" id="CHEBI:49883"/>
        <note>4Fe-4S-S-AdoMet</note>
    </ligand>
</feature>
<gene>
    <name evidence="12" type="primary">rlmN</name>
    <name evidence="14" type="ORF">TcarDRAFT_2077</name>
</gene>
<feature type="active site" description="Proton acceptor" evidence="12">
    <location>
        <position position="92"/>
    </location>
</feature>